<keyword evidence="3" id="KW-1185">Reference proteome</keyword>
<evidence type="ECO:0000313" key="3">
    <source>
        <dbReference type="Proteomes" id="UP000185766"/>
    </source>
</evidence>
<sequence length="157" mass="17619">MRKWLLLCALVVSGAAWAVEPMHGQFLPDDKDALRSGEPLEQQLLQVTHYHVATSIQRPSDVQPIPITAHTLLLLKGQPLNRGASVMQVRISFDGEGKSLKKPAFNAATRTLSLQYPASQYAVLLDLLRHERLYVQFIRYANGHIWADLHTGMVKAR</sequence>
<keyword evidence="1" id="KW-0732">Signal</keyword>
<feature type="chain" id="PRO_5010260245" evidence="1">
    <location>
        <begin position="19"/>
        <end position="157"/>
    </location>
</feature>
<dbReference type="RefSeq" id="WP_074866942.1">
    <property type="nucleotide sequence ID" value="NZ_FOAS01000006.1"/>
</dbReference>
<gene>
    <name evidence="2" type="ORF">SAMN05216214_106140</name>
</gene>
<accession>A0A1H7L0Q8</accession>
<name>A0A1H7L0Q8_9GAMM</name>
<reference evidence="2 3" key="1">
    <citation type="submission" date="2016-10" db="EMBL/GenBank/DDBJ databases">
        <authorList>
            <person name="de Groot N.N."/>
        </authorList>
    </citation>
    <scope>NUCLEOTIDE SEQUENCE [LARGE SCALE GENOMIC DNA]</scope>
    <source>
        <strain evidence="2 3">JCM 19513</strain>
    </source>
</reference>
<dbReference type="EMBL" id="FOAS01000006">
    <property type="protein sequence ID" value="SEK92424.1"/>
    <property type="molecule type" value="Genomic_DNA"/>
</dbReference>
<protein>
    <submittedName>
        <fullName evidence="2">Uncharacterized protein</fullName>
    </submittedName>
</protein>
<proteinExistence type="predicted"/>
<evidence type="ECO:0000313" key="2">
    <source>
        <dbReference type="EMBL" id="SEK92424.1"/>
    </source>
</evidence>
<dbReference type="AlphaFoldDB" id="A0A1H7L0Q8"/>
<dbReference type="Proteomes" id="UP000185766">
    <property type="component" value="Unassembled WGS sequence"/>
</dbReference>
<evidence type="ECO:0000256" key="1">
    <source>
        <dbReference type="SAM" id="SignalP"/>
    </source>
</evidence>
<organism evidence="2 3">
    <name type="scientific">Atopomonas hussainii</name>
    <dbReference type="NCBI Taxonomy" id="1429083"/>
    <lineage>
        <taxon>Bacteria</taxon>
        <taxon>Pseudomonadati</taxon>
        <taxon>Pseudomonadota</taxon>
        <taxon>Gammaproteobacteria</taxon>
        <taxon>Pseudomonadales</taxon>
        <taxon>Pseudomonadaceae</taxon>
        <taxon>Atopomonas</taxon>
    </lineage>
</organism>
<dbReference type="STRING" id="1429083.GCA_001885685_01069"/>
<feature type="signal peptide" evidence="1">
    <location>
        <begin position="1"/>
        <end position="18"/>
    </location>
</feature>